<dbReference type="GO" id="GO:0090563">
    <property type="term" value="F:protein-phosphocysteine-sugar phosphotransferase activity"/>
    <property type="evidence" value="ECO:0007669"/>
    <property type="project" value="TreeGrafter"/>
</dbReference>
<dbReference type="GO" id="GO:0022877">
    <property type="term" value="F:protein-N(PI)-phosphohistidine-fructose phosphotransferase system transporter activity"/>
    <property type="evidence" value="ECO:0007669"/>
    <property type="project" value="InterPro"/>
</dbReference>
<sequence length="484" mass="50091">MRLIAITACPTGVAHTYIAEANLKKSAAKMGIDIVVETHGAVESEYHFTDEDIHNADAVLIAADKVIDTRRFKGKRIFKVPVARAAKDATGLLNNILSGALKPEATGNVSTTQNVDTPANASGKSIVSQLYIHLITGVNLMIPFVVAGGILIALSFSFGITAATPGDANFSPIAKMLSDVGGGAAFALMLPILSLGISKSISGNLGIVSGAVGGMLAVHTGAGFLGALFAGFLAGYITLAVVKYIQLPKVLAGLKPILIVPLLTVLLTGASMILVIGQPIKMLLEALTSFLQSMGNMNAAVMGLMIGVMVAFDMGGPLNKTVCMFAIGLMSTGIYEPIAACMAAGMVPPIGIALATTLFKRKFTAQERETGKVTYVLGLSFITEGAIPYAVSDPLRVIPAICAGSGLAGALSMGLGCASRAPHGGVFVLFIPNVITHVLAYIFAIAAGALLTAVILRVIKKDVNQTLTEGVKDVNQHEESFERG</sequence>
<feature type="transmembrane region" description="Helical" evidence="14">
    <location>
        <begin position="130"/>
        <end position="160"/>
    </location>
</feature>
<dbReference type="InterPro" id="IPR050864">
    <property type="entry name" value="Bacterial_PTS_Sugar_Transport"/>
</dbReference>
<accession>A0A1X1D4Z4</accession>
<feature type="transmembrane region" description="Helical" evidence="14">
    <location>
        <begin position="297"/>
        <end position="314"/>
    </location>
</feature>
<comment type="catalytic activity">
    <reaction evidence="1">
        <text>D-fructose(out) + N(pros)-phospho-L-histidyl-[protein] = D-fructose 1-phosphate(in) + L-histidyl-[protein]</text>
        <dbReference type="Rhea" id="RHEA:49252"/>
        <dbReference type="Rhea" id="RHEA-COMP:9745"/>
        <dbReference type="Rhea" id="RHEA-COMP:9746"/>
        <dbReference type="ChEBI" id="CHEBI:29979"/>
        <dbReference type="ChEBI" id="CHEBI:37721"/>
        <dbReference type="ChEBI" id="CHEBI:58674"/>
        <dbReference type="ChEBI" id="CHEBI:64837"/>
        <dbReference type="EC" id="2.7.1.202"/>
    </reaction>
</comment>
<dbReference type="OrthoDB" id="9782569at2"/>
<dbReference type="InterPro" id="IPR006327">
    <property type="entry name" value="PTS_IIC_fruc"/>
</dbReference>
<gene>
    <name evidence="17" type="ORF">HA51_01175</name>
</gene>
<evidence type="ECO:0000256" key="10">
    <source>
        <dbReference type="ARBA" id="ARBA00022692"/>
    </source>
</evidence>
<proteinExistence type="predicted"/>
<comment type="subcellular location">
    <subcellularLocation>
        <location evidence="2">Cell inner membrane</location>
        <topology evidence="2">Multi-pass membrane protein</topology>
    </subcellularLocation>
</comment>
<dbReference type="InterPro" id="IPR013014">
    <property type="entry name" value="PTS_EIIC_2"/>
</dbReference>
<evidence type="ECO:0000256" key="5">
    <source>
        <dbReference type="ARBA" id="ARBA00022475"/>
    </source>
</evidence>
<feature type="transmembrane region" description="Helical" evidence="14">
    <location>
        <begin position="334"/>
        <end position="359"/>
    </location>
</feature>
<dbReference type="GO" id="GO:0005886">
    <property type="term" value="C:plasma membrane"/>
    <property type="evidence" value="ECO:0007669"/>
    <property type="project" value="UniProtKB-SubCell"/>
</dbReference>
<dbReference type="Pfam" id="PF02302">
    <property type="entry name" value="PTS_IIB"/>
    <property type="match status" value="1"/>
</dbReference>
<evidence type="ECO:0000259" key="15">
    <source>
        <dbReference type="PROSITE" id="PS51099"/>
    </source>
</evidence>
<name>A0A1X1D4Z4_9GAMM</name>
<evidence type="ECO:0000256" key="12">
    <source>
        <dbReference type="ARBA" id="ARBA00022989"/>
    </source>
</evidence>
<keyword evidence="6" id="KW-0597">Phosphoprotein</keyword>
<evidence type="ECO:0000256" key="3">
    <source>
        <dbReference type="ARBA" id="ARBA00012799"/>
    </source>
</evidence>
<keyword evidence="4" id="KW-0813">Transport</keyword>
<dbReference type="PANTHER" id="PTHR30505">
    <property type="entry name" value="FRUCTOSE-LIKE PERMEASE"/>
    <property type="match status" value="1"/>
</dbReference>
<evidence type="ECO:0000259" key="16">
    <source>
        <dbReference type="PROSITE" id="PS51104"/>
    </source>
</evidence>
<feature type="domain" description="PTS EIIB type-2" evidence="15">
    <location>
        <begin position="1"/>
        <end position="98"/>
    </location>
</feature>
<comment type="caution">
    <text evidence="17">The sequence shown here is derived from an EMBL/GenBank/DDBJ whole genome shotgun (WGS) entry which is preliminary data.</text>
</comment>
<dbReference type="Gene3D" id="3.40.50.2300">
    <property type="match status" value="1"/>
</dbReference>
<dbReference type="NCBIfam" id="TIGR01427">
    <property type="entry name" value="PTS_IIC_fructo"/>
    <property type="match status" value="1"/>
</dbReference>
<dbReference type="InterPro" id="IPR013011">
    <property type="entry name" value="PTS_EIIB_2"/>
</dbReference>
<keyword evidence="12 14" id="KW-1133">Transmembrane helix</keyword>
<evidence type="ECO:0000256" key="7">
    <source>
        <dbReference type="ARBA" id="ARBA00022597"/>
    </source>
</evidence>
<dbReference type="CDD" id="cd05569">
    <property type="entry name" value="PTS_IIB_fructose"/>
    <property type="match status" value="1"/>
</dbReference>
<dbReference type="GO" id="GO:0005351">
    <property type="term" value="F:carbohydrate:proton symporter activity"/>
    <property type="evidence" value="ECO:0007669"/>
    <property type="project" value="InterPro"/>
</dbReference>
<feature type="transmembrane region" description="Helical" evidence="14">
    <location>
        <begin position="438"/>
        <end position="459"/>
    </location>
</feature>
<dbReference type="AlphaFoldDB" id="A0A1X1D4Z4"/>
<evidence type="ECO:0000256" key="2">
    <source>
        <dbReference type="ARBA" id="ARBA00004429"/>
    </source>
</evidence>
<feature type="transmembrane region" description="Helical" evidence="14">
    <location>
        <begin position="257"/>
        <end position="276"/>
    </location>
</feature>
<feature type="domain" description="PTS EIIC type-2" evidence="16">
    <location>
        <begin position="130"/>
        <end position="469"/>
    </location>
</feature>
<dbReference type="Pfam" id="PF02378">
    <property type="entry name" value="PTS_EIIC"/>
    <property type="match status" value="1"/>
</dbReference>
<feature type="transmembrane region" description="Helical" evidence="14">
    <location>
        <begin position="180"/>
        <end position="198"/>
    </location>
</feature>
<evidence type="ECO:0000256" key="8">
    <source>
        <dbReference type="ARBA" id="ARBA00022679"/>
    </source>
</evidence>
<keyword evidence="8" id="KW-0808">Transferase</keyword>
<evidence type="ECO:0000256" key="11">
    <source>
        <dbReference type="ARBA" id="ARBA00022777"/>
    </source>
</evidence>
<dbReference type="InterPro" id="IPR036095">
    <property type="entry name" value="PTS_EIIB-like_sf"/>
</dbReference>
<dbReference type="SUPFAM" id="SSF52794">
    <property type="entry name" value="PTS system IIB component-like"/>
    <property type="match status" value="1"/>
</dbReference>
<dbReference type="PROSITE" id="PS51104">
    <property type="entry name" value="PTS_EIIC_TYPE_2"/>
    <property type="match status" value="1"/>
</dbReference>
<protein>
    <recommendedName>
        <fullName evidence="3">protein-N(pi)-phosphohistidine--D-fructose phosphotransferase</fullName>
        <ecNumber evidence="3">2.7.1.202</ecNumber>
    </recommendedName>
</protein>
<evidence type="ECO:0000313" key="18">
    <source>
        <dbReference type="Proteomes" id="UP000193558"/>
    </source>
</evidence>
<keyword evidence="7" id="KW-0762">Sugar transport</keyword>
<evidence type="ECO:0000256" key="6">
    <source>
        <dbReference type="ARBA" id="ARBA00022553"/>
    </source>
</evidence>
<evidence type="ECO:0000256" key="9">
    <source>
        <dbReference type="ARBA" id="ARBA00022683"/>
    </source>
</evidence>
<keyword evidence="9" id="KW-0598">Phosphotransferase system</keyword>
<evidence type="ECO:0000256" key="4">
    <source>
        <dbReference type="ARBA" id="ARBA00022448"/>
    </source>
</evidence>
<organism evidence="17 18">
    <name type="scientific">Pantoea rwandensis</name>
    <dbReference type="NCBI Taxonomy" id="1076550"/>
    <lineage>
        <taxon>Bacteria</taxon>
        <taxon>Pseudomonadati</taxon>
        <taxon>Pseudomonadota</taxon>
        <taxon>Gammaproteobacteria</taxon>
        <taxon>Enterobacterales</taxon>
        <taxon>Erwiniaceae</taxon>
        <taxon>Pantoea</taxon>
    </lineage>
</organism>
<dbReference type="EMBL" id="MLFR01000001">
    <property type="protein sequence ID" value="ORM71716.1"/>
    <property type="molecule type" value="Genomic_DNA"/>
</dbReference>
<keyword evidence="5" id="KW-1003">Cell membrane</keyword>
<evidence type="ECO:0000313" key="17">
    <source>
        <dbReference type="EMBL" id="ORM71716.1"/>
    </source>
</evidence>
<keyword evidence="10 14" id="KW-0812">Transmembrane</keyword>
<dbReference type="Proteomes" id="UP000193558">
    <property type="component" value="Unassembled WGS sequence"/>
</dbReference>
<evidence type="ECO:0000256" key="13">
    <source>
        <dbReference type="ARBA" id="ARBA00023136"/>
    </source>
</evidence>
<evidence type="ECO:0000256" key="1">
    <source>
        <dbReference type="ARBA" id="ARBA00001401"/>
    </source>
</evidence>
<keyword evidence="13 14" id="KW-0472">Membrane</keyword>
<dbReference type="PROSITE" id="PS51099">
    <property type="entry name" value="PTS_EIIB_TYPE_2"/>
    <property type="match status" value="1"/>
</dbReference>
<dbReference type="RefSeq" id="WP_084931373.1">
    <property type="nucleotide sequence ID" value="NZ_MLFR01000001.1"/>
</dbReference>
<evidence type="ECO:0000256" key="14">
    <source>
        <dbReference type="SAM" id="Phobius"/>
    </source>
</evidence>
<dbReference type="NCBIfam" id="TIGR00829">
    <property type="entry name" value="FRU"/>
    <property type="match status" value="1"/>
</dbReference>
<dbReference type="InterPro" id="IPR003501">
    <property type="entry name" value="PTS_EIIB_2/3"/>
</dbReference>
<dbReference type="PANTHER" id="PTHR30505:SF0">
    <property type="entry name" value="FRUCTOSE-LIKE PTS SYSTEM EIIBC COMPONENT-RELATED"/>
    <property type="match status" value="1"/>
</dbReference>
<keyword evidence="11" id="KW-0418">Kinase</keyword>
<dbReference type="EC" id="2.7.1.202" evidence="3"/>
<feature type="transmembrane region" description="Helical" evidence="14">
    <location>
        <begin position="397"/>
        <end position="418"/>
    </location>
</feature>
<reference evidence="17 18" key="1">
    <citation type="journal article" date="2017" name="Antonie Van Leeuwenhoek">
        <title>Phylogenomic resolution of the bacterial genus Pantoea and its relationship with Erwinia and Tatumella.</title>
        <authorList>
            <person name="Palmer M."/>
            <person name="Steenkamp E.T."/>
            <person name="Coetzee M.P."/>
            <person name="Chan W.Y."/>
            <person name="van Zyl E."/>
            <person name="De Maayer P."/>
            <person name="Coutinho T.A."/>
            <person name="Blom J."/>
            <person name="Smits T.H."/>
            <person name="Duffy B."/>
            <person name="Venter S.N."/>
        </authorList>
    </citation>
    <scope>NUCLEOTIDE SEQUENCE [LARGE SCALE GENOMIC DNA]</scope>
    <source>
        <strain evidence="17 18">LMG 26275</strain>
    </source>
</reference>
<feature type="transmembrane region" description="Helical" evidence="14">
    <location>
        <begin position="210"/>
        <end position="237"/>
    </location>
</feature>
<dbReference type="GO" id="GO:0009401">
    <property type="term" value="P:phosphoenolpyruvate-dependent sugar phosphotransferase system"/>
    <property type="evidence" value="ECO:0007669"/>
    <property type="project" value="UniProtKB-KW"/>
</dbReference>
<dbReference type="InterPro" id="IPR003352">
    <property type="entry name" value="PTS_EIIC"/>
</dbReference>
<dbReference type="InterPro" id="IPR003353">
    <property type="entry name" value="PTS_IIB_fruc"/>
</dbReference>
<dbReference type="GO" id="GO:0016301">
    <property type="term" value="F:kinase activity"/>
    <property type="evidence" value="ECO:0007669"/>
    <property type="project" value="UniProtKB-KW"/>
</dbReference>